<dbReference type="InterPro" id="IPR056125">
    <property type="entry name" value="DUF7708"/>
</dbReference>
<feature type="compositionally biased region" description="Polar residues" evidence="2">
    <location>
        <begin position="885"/>
        <end position="906"/>
    </location>
</feature>
<gene>
    <name evidence="4" type="ORF">LX32DRAFT_625867</name>
</gene>
<sequence length="1114" mass="127275">MAHILLQRASERFRAHLSEEEKERIQAVQKVDDVRFAIRDVERHLAARRSLRNLERLAPFLDATERLTRFVDVLANGTPFLPYVWAPLKLILQAAQDHSHVLEKIITAYGNIGAALPRMARYGETFPDNYELRQLLGHLFEDIVEFHSRAYRLMRKPGWSFFFSAAWGRFEHHFDSLLQGIARNSELIDKEAVSIDIIEAREWREKSRERAQAREKKWETEQREAVLKWLQDDNSKQEDTLEWLRSRCHEGTSQWVLKSQKVRSWLQRGKGDPVLWLHGKPGSGKSILCSQLIYFLRADRSRACLFFFCNFQTPGFGVTSHILREICAQILGIAPDLSSYIYDECIISGRKPTISVLKPLVARLFTSFEDIRLIIDGVDEIHSGEHTELLKTLKKLVETEAHCKLLVSSQDIPSIKMNLRGKPVFRIGSEKAAIRKDMDLLLGTRLEEINNRFRGKISKTILDELRHEILDGANGMFLWVFLVLKLLEGSSSIHDLRKNIRELPPDLEKVYTKILTNIVSRCSSTEVSNIQRVFGWMLFQKCKLPLRKYELRLGMALHAEQTRLNEETKPFPNALEICKPFIEDGPGGSVVFIHSTVPQFLSSQSSGSFVKSFAAYRDIALACLCQMNQGFGFLSAQPDNPDHFYCVGQGFYALLPYANEHWADHTADYFEQLQNEELGTTESLEVVNQLVDFCDTYYQASELSMEYDIQIKDNLPQWLQNLPPVCGLVYHTALSYRKSQDNEVFNGERGPSHRILGEYRKIVQQLLAQDSYTGLSQDDLISFKQEFAPSAFTCQIPGCERTVFGFASNSDLKDHEARHQGKLICIALGCSFNDVGFASSKQLREHKRKMHPASDPAPIPNKLSYIETQAGNNPVQKPGRPEQHGQLNMPNNQRQPLDSSPATAQKNLKRPSTDEPGDFPQTATQQPQMPTAVPGQIRPFLDFTPEQIAMMTPEQKAKDEAMKTRQEAILVDVTPTENTLNELRQIYREEQRLMMTEHMPDIPMNPEERKITAEKLAKLVMDIEKIGKVLGWWYAATHDDSLTRSYFRARLCIMRQFTDGDELSNLKLVFSMGPAQLYEIRRLFERIARDCSMLGIGKRSAAASLQPGGPSVPP</sequence>
<protein>
    <recommendedName>
        <fullName evidence="3">C2H2-type domain-containing protein</fullName>
    </recommendedName>
</protein>
<reference evidence="4" key="1">
    <citation type="submission" date="2021-06" db="EMBL/GenBank/DDBJ databases">
        <title>Comparative genomics, transcriptomics and evolutionary studies reveal genomic signatures of adaptation to plant cell wall in hemibiotrophic fungi.</title>
        <authorList>
            <consortium name="DOE Joint Genome Institute"/>
            <person name="Baroncelli R."/>
            <person name="Diaz J.F."/>
            <person name="Benocci T."/>
            <person name="Peng M."/>
            <person name="Battaglia E."/>
            <person name="Haridas S."/>
            <person name="Andreopoulos W."/>
            <person name="Labutti K."/>
            <person name="Pangilinan J."/>
            <person name="Floch G.L."/>
            <person name="Makela M.R."/>
            <person name="Henrissat B."/>
            <person name="Grigoriev I.V."/>
            <person name="Crouch J.A."/>
            <person name="De Vries R.P."/>
            <person name="Sukno S.A."/>
            <person name="Thon M.R."/>
        </authorList>
    </citation>
    <scope>NUCLEOTIDE SEQUENCE</scope>
    <source>
        <strain evidence="4">MAFF235873</strain>
    </source>
</reference>
<dbReference type="PANTHER" id="PTHR10039:SF14">
    <property type="entry name" value="NACHT DOMAIN-CONTAINING PROTEIN"/>
    <property type="match status" value="1"/>
</dbReference>
<feature type="region of interest" description="Disordered" evidence="2">
    <location>
        <begin position="843"/>
        <end position="862"/>
    </location>
</feature>
<accession>A0AAD9HA83</accession>
<feature type="region of interest" description="Disordered" evidence="2">
    <location>
        <begin position="870"/>
        <end position="935"/>
    </location>
</feature>
<feature type="compositionally biased region" description="Low complexity" evidence="2">
    <location>
        <begin position="920"/>
        <end position="934"/>
    </location>
</feature>
<name>A0AAD9HA83_9PEZI</name>
<keyword evidence="5" id="KW-1185">Reference proteome</keyword>
<dbReference type="Pfam" id="PF24883">
    <property type="entry name" value="NPHP3_N"/>
    <property type="match status" value="1"/>
</dbReference>
<evidence type="ECO:0000259" key="3">
    <source>
        <dbReference type="SMART" id="SM00355"/>
    </source>
</evidence>
<keyword evidence="1" id="KW-0677">Repeat</keyword>
<dbReference type="EMBL" id="MU842958">
    <property type="protein sequence ID" value="KAK2024651.1"/>
    <property type="molecule type" value="Genomic_DNA"/>
</dbReference>
<dbReference type="InterPro" id="IPR013087">
    <property type="entry name" value="Znf_C2H2_type"/>
</dbReference>
<feature type="domain" description="C2H2-type" evidence="3">
    <location>
        <begin position="823"/>
        <end position="851"/>
    </location>
</feature>
<dbReference type="Proteomes" id="UP001232148">
    <property type="component" value="Unassembled WGS sequence"/>
</dbReference>
<dbReference type="InterPro" id="IPR056884">
    <property type="entry name" value="NPHP3-like_N"/>
</dbReference>
<dbReference type="Gene3D" id="3.40.50.300">
    <property type="entry name" value="P-loop containing nucleotide triphosphate hydrolases"/>
    <property type="match status" value="1"/>
</dbReference>
<evidence type="ECO:0000313" key="5">
    <source>
        <dbReference type="Proteomes" id="UP001232148"/>
    </source>
</evidence>
<evidence type="ECO:0000313" key="4">
    <source>
        <dbReference type="EMBL" id="KAK2024651.1"/>
    </source>
</evidence>
<evidence type="ECO:0000256" key="1">
    <source>
        <dbReference type="ARBA" id="ARBA00022737"/>
    </source>
</evidence>
<dbReference type="PANTHER" id="PTHR10039">
    <property type="entry name" value="AMELOGENIN"/>
    <property type="match status" value="1"/>
</dbReference>
<evidence type="ECO:0000256" key="2">
    <source>
        <dbReference type="SAM" id="MobiDB-lite"/>
    </source>
</evidence>
<dbReference type="SUPFAM" id="SSF52540">
    <property type="entry name" value="P-loop containing nucleoside triphosphate hydrolases"/>
    <property type="match status" value="1"/>
</dbReference>
<dbReference type="InterPro" id="IPR027417">
    <property type="entry name" value="P-loop_NTPase"/>
</dbReference>
<proteinExistence type="predicted"/>
<dbReference type="AlphaFoldDB" id="A0AAD9HA83"/>
<organism evidence="4 5">
    <name type="scientific">Colletotrichum zoysiae</name>
    <dbReference type="NCBI Taxonomy" id="1216348"/>
    <lineage>
        <taxon>Eukaryota</taxon>
        <taxon>Fungi</taxon>
        <taxon>Dikarya</taxon>
        <taxon>Ascomycota</taxon>
        <taxon>Pezizomycotina</taxon>
        <taxon>Sordariomycetes</taxon>
        <taxon>Hypocreomycetidae</taxon>
        <taxon>Glomerellales</taxon>
        <taxon>Glomerellaceae</taxon>
        <taxon>Colletotrichum</taxon>
        <taxon>Colletotrichum graminicola species complex</taxon>
    </lineage>
</organism>
<dbReference type="Gene3D" id="3.30.160.60">
    <property type="entry name" value="Classic Zinc Finger"/>
    <property type="match status" value="1"/>
</dbReference>
<feature type="domain" description="C2H2-type" evidence="3">
    <location>
        <begin position="792"/>
        <end position="819"/>
    </location>
</feature>
<dbReference type="SMART" id="SM00355">
    <property type="entry name" value="ZnF_C2H2"/>
    <property type="match status" value="2"/>
</dbReference>
<dbReference type="Pfam" id="PF24809">
    <property type="entry name" value="DUF7708"/>
    <property type="match status" value="1"/>
</dbReference>
<comment type="caution">
    <text evidence="4">The sequence shown here is derived from an EMBL/GenBank/DDBJ whole genome shotgun (WGS) entry which is preliminary data.</text>
</comment>